<dbReference type="Pfam" id="PF00560">
    <property type="entry name" value="LRR_1"/>
    <property type="match status" value="3"/>
</dbReference>
<evidence type="ECO:0000256" key="20">
    <source>
        <dbReference type="SAM" id="Phobius"/>
    </source>
</evidence>
<evidence type="ECO:0000256" key="7">
    <source>
        <dbReference type="ARBA" id="ARBA00022614"/>
    </source>
</evidence>
<dbReference type="FunFam" id="3.80.10.10:FF:000095">
    <property type="entry name" value="LRR receptor-like serine/threonine-protein kinase GSO1"/>
    <property type="match status" value="1"/>
</dbReference>
<dbReference type="Gene3D" id="3.80.10.10">
    <property type="entry name" value="Ribonuclease Inhibitor"/>
    <property type="match status" value="3"/>
</dbReference>
<comment type="similarity">
    <text evidence="3">Belongs to the protein kinase superfamily. Ser/Thr protein kinase family.</text>
</comment>
<keyword evidence="17 23" id="KW-0675">Receptor</keyword>
<keyword evidence="7" id="KW-0433">Leucine-rich repeat</keyword>
<keyword evidence="10 21" id="KW-0732">Signal</keyword>
<keyword evidence="5" id="KW-1003">Cell membrane</keyword>
<comment type="subcellular location">
    <subcellularLocation>
        <location evidence="1">Cell membrane</location>
        <topology evidence="1">Single-pass membrane protein</topology>
    </subcellularLocation>
    <subcellularLocation>
        <location evidence="2">Membrane</location>
        <topology evidence="2">Single-pass type I membrane protein</topology>
    </subcellularLocation>
</comment>
<dbReference type="PANTHER" id="PTHR27000:SF733">
    <property type="entry name" value="PROTEIN KINASE DOMAIN-CONTAINING PROTEIN"/>
    <property type="match status" value="1"/>
</dbReference>
<keyword evidence="12 19" id="KW-0547">Nucleotide-binding</keyword>
<dbReference type="InterPro" id="IPR011009">
    <property type="entry name" value="Kinase-like_dom_sf"/>
</dbReference>
<evidence type="ECO:0000256" key="11">
    <source>
        <dbReference type="ARBA" id="ARBA00022737"/>
    </source>
</evidence>
<dbReference type="SUPFAM" id="SSF56112">
    <property type="entry name" value="Protein kinase-like (PK-like)"/>
    <property type="match status" value="1"/>
</dbReference>
<feature type="signal peptide" evidence="21">
    <location>
        <begin position="1"/>
        <end position="19"/>
    </location>
</feature>
<dbReference type="SUPFAM" id="SSF52058">
    <property type="entry name" value="L domain-like"/>
    <property type="match status" value="2"/>
</dbReference>
<evidence type="ECO:0000256" key="15">
    <source>
        <dbReference type="ARBA" id="ARBA00022989"/>
    </source>
</evidence>
<evidence type="ECO:0000256" key="9">
    <source>
        <dbReference type="ARBA" id="ARBA00022692"/>
    </source>
</evidence>
<dbReference type="PROSITE" id="PS50011">
    <property type="entry name" value="PROTEIN_KINASE_DOM"/>
    <property type="match status" value="1"/>
</dbReference>
<sequence>MGPVLKWIGLSSIFPLAAKLHATLSSRQYFNSISLIYLPFNSCTIHHHLPPFTISNHFIHHLYGNETDRLALLAIKAQITQDPLGITTSWNDSVHFCNWTGNLTFLTGLNLELNNFHGQIPQELGRLSRLRALNLTNNSFSGEIPANLSRCSNLVYFRLGFNNLIGRIPSWLGSYPKVVRMQLHYNNLTGPVPDSLGNLTSIKSLSFAVNHLEGSIPQALGQLQTLEFMGLGMNGFSGIIPSSVYNMSSLEVFSLPYNKLYGSLPWDLAFTLPNLQVLNIGNNDFTGSLPSSLSNASNLLEFDITMSNFTGKVSIDFGGMPNLWGLFLASNPLGKGEADDLSFLNSLMKCRALKVLDLSGSQFGGVLPNSIANLSTQLMKLKLDNNQLSGTIPPGIGNLVNLTDLILANNDFTGSIPVLIGNLQMLGRIDLSRNQLSGHIPSSLGTITRLYSLHLQNNHLSGKIPSSFGNLLYLQELDLSYNSLNGTIPEKVMDLVSLTISLNLARNQLTGLLPSEVRKLKNLGHLDVSENKLSGEIPDGLGSCLTLEHLHMEGNFFKGSIPPSFISLRGLLDLDLSRNNLSGQIPEFLQQLSLSNLNLSFNNFEGQLPTKGVFNNATSTSVAGNNKLCGGIPELHLPACPVTKPKTGESKRGLKLMIGLLTGFLGLVLITSLLVINRLRRVKREPSQTSASSKDLILNVSYDGLFKATGGFSSANLIGTGGFGSVYKGILGQDETVVAVKVIQLHQRGAVKSFKAECEALRNIRHRNLVKVLTTCSSVDYQGNDFKALVYEFMPNGSLENWLHPVPTPDEINDVLRILSLPQRLNIAIDVASALDYLHHHCHKPIVHCDLKPSNILLDNDMTAHVGDFGLARFIPEAAGRSHPSQSSSIGLKGTIGYAAPAFHKNQFQDSTIREGTPQARKTLGNVCPNNHNYNLSFTEYGMGTKMALPERIADIIDPIFLSSEAKEEETTAADSSNLAHMKREKMHECLISILRIGVSCSLESPRERMAITEAIKELQLIRKILLGNGVSFGASTG</sequence>
<evidence type="ECO:0000256" key="13">
    <source>
        <dbReference type="ARBA" id="ARBA00022777"/>
    </source>
</evidence>
<dbReference type="GO" id="GO:0004674">
    <property type="term" value="F:protein serine/threonine kinase activity"/>
    <property type="evidence" value="ECO:0007669"/>
    <property type="project" value="UniProtKB-KW"/>
</dbReference>
<evidence type="ECO:0000256" key="5">
    <source>
        <dbReference type="ARBA" id="ARBA00022475"/>
    </source>
</evidence>
<dbReference type="Gene3D" id="1.10.510.10">
    <property type="entry name" value="Transferase(Phosphotransferase) domain 1"/>
    <property type="match status" value="1"/>
</dbReference>
<keyword evidence="9 20" id="KW-0812">Transmembrane</keyword>
<feature type="transmembrane region" description="Helical" evidence="20">
    <location>
        <begin position="656"/>
        <end position="676"/>
    </location>
</feature>
<evidence type="ECO:0000256" key="6">
    <source>
        <dbReference type="ARBA" id="ARBA00022527"/>
    </source>
</evidence>
<dbReference type="FunFam" id="3.80.10.10:FF:000288">
    <property type="entry name" value="LRR receptor-like serine/threonine-protein kinase EFR"/>
    <property type="match status" value="1"/>
</dbReference>
<evidence type="ECO:0000256" key="8">
    <source>
        <dbReference type="ARBA" id="ARBA00022679"/>
    </source>
</evidence>
<dbReference type="InterPro" id="IPR000719">
    <property type="entry name" value="Prot_kinase_dom"/>
</dbReference>
<dbReference type="InterPro" id="IPR008271">
    <property type="entry name" value="Ser/Thr_kinase_AS"/>
</dbReference>
<gene>
    <name evidence="23" type="primary">VvCHDp000216_20</name>
    <name evidence="23" type="ORF">CK203_018764</name>
</gene>
<proteinExistence type="inferred from homology"/>
<dbReference type="Pfam" id="PF08263">
    <property type="entry name" value="LRRNT_2"/>
    <property type="match status" value="1"/>
</dbReference>
<dbReference type="AlphaFoldDB" id="A0A438JAM6"/>
<keyword evidence="16 20" id="KW-0472">Membrane</keyword>
<evidence type="ECO:0000313" key="23">
    <source>
        <dbReference type="EMBL" id="RVX06018.1"/>
    </source>
</evidence>
<evidence type="ECO:0000256" key="2">
    <source>
        <dbReference type="ARBA" id="ARBA00004479"/>
    </source>
</evidence>
<dbReference type="EMBL" id="QGNW01000053">
    <property type="protein sequence ID" value="RVX06018.1"/>
    <property type="molecule type" value="Genomic_DNA"/>
</dbReference>
<evidence type="ECO:0000256" key="10">
    <source>
        <dbReference type="ARBA" id="ARBA00022729"/>
    </source>
</evidence>
<dbReference type="GO" id="GO:0005524">
    <property type="term" value="F:ATP binding"/>
    <property type="evidence" value="ECO:0007669"/>
    <property type="project" value="UniProtKB-UniRule"/>
</dbReference>
<accession>A0A438JAM6</accession>
<keyword evidence="15 20" id="KW-1133">Transmembrane helix</keyword>
<feature type="binding site" evidence="19">
    <location>
        <position position="741"/>
    </location>
    <ligand>
        <name>ATP</name>
        <dbReference type="ChEBI" id="CHEBI:30616"/>
    </ligand>
</feature>
<keyword evidence="6" id="KW-0723">Serine/threonine-protein kinase</keyword>
<evidence type="ECO:0000256" key="4">
    <source>
        <dbReference type="ARBA" id="ARBA00012513"/>
    </source>
</evidence>
<evidence type="ECO:0000313" key="24">
    <source>
        <dbReference type="Proteomes" id="UP000288805"/>
    </source>
</evidence>
<dbReference type="PANTHER" id="PTHR27000">
    <property type="entry name" value="LEUCINE-RICH REPEAT RECEPTOR-LIKE PROTEIN KINASE FAMILY PROTEIN-RELATED"/>
    <property type="match status" value="1"/>
</dbReference>
<dbReference type="GO" id="GO:0005886">
    <property type="term" value="C:plasma membrane"/>
    <property type="evidence" value="ECO:0007669"/>
    <property type="project" value="UniProtKB-SubCell"/>
</dbReference>
<evidence type="ECO:0000256" key="16">
    <source>
        <dbReference type="ARBA" id="ARBA00023136"/>
    </source>
</evidence>
<dbReference type="Gene3D" id="3.30.200.20">
    <property type="entry name" value="Phosphorylase Kinase, domain 1"/>
    <property type="match status" value="1"/>
</dbReference>
<feature type="chain" id="PRO_5019197715" description="non-specific serine/threonine protein kinase" evidence="21">
    <location>
        <begin position="20"/>
        <end position="1038"/>
    </location>
</feature>
<dbReference type="PROSITE" id="PS00107">
    <property type="entry name" value="PROTEIN_KINASE_ATP"/>
    <property type="match status" value="1"/>
</dbReference>
<dbReference type="InterPro" id="IPR032675">
    <property type="entry name" value="LRR_dom_sf"/>
</dbReference>
<keyword evidence="18" id="KW-0325">Glycoprotein</keyword>
<evidence type="ECO:0000256" key="17">
    <source>
        <dbReference type="ARBA" id="ARBA00023170"/>
    </source>
</evidence>
<dbReference type="EC" id="2.7.11.1" evidence="4"/>
<evidence type="ECO:0000256" key="18">
    <source>
        <dbReference type="ARBA" id="ARBA00023180"/>
    </source>
</evidence>
<name>A0A438JAM6_VITVI</name>
<evidence type="ECO:0000256" key="12">
    <source>
        <dbReference type="ARBA" id="ARBA00022741"/>
    </source>
</evidence>
<dbReference type="InterPro" id="IPR055414">
    <property type="entry name" value="LRR_R13L4/SHOC2-like"/>
</dbReference>
<keyword evidence="13 23" id="KW-0418">Kinase</keyword>
<evidence type="ECO:0000259" key="22">
    <source>
        <dbReference type="PROSITE" id="PS50011"/>
    </source>
</evidence>
<dbReference type="Proteomes" id="UP000288805">
    <property type="component" value="Unassembled WGS sequence"/>
</dbReference>
<feature type="domain" description="Protein kinase" evidence="22">
    <location>
        <begin position="712"/>
        <end position="1022"/>
    </location>
</feature>
<protein>
    <recommendedName>
        <fullName evidence="4">non-specific serine/threonine protein kinase</fullName>
        <ecNumber evidence="4">2.7.11.1</ecNumber>
    </recommendedName>
</protein>
<dbReference type="SMART" id="SM00369">
    <property type="entry name" value="LRR_TYP"/>
    <property type="match status" value="7"/>
</dbReference>
<evidence type="ECO:0000256" key="14">
    <source>
        <dbReference type="ARBA" id="ARBA00022840"/>
    </source>
</evidence>
<dbReference type="InterPro" id="IPR017441">
    <property type="entry name" value="Protein_kinase_ATP_BS"/>
</dbReference>
<dbReference type="InterPro" id="IPR013210">
    <property type="entry name" value="LRR_N_plant-typ"/>
</dbReference>
<dbReference type="FunFam" id="3.30.200.20:FF:000432">
    <property type="entry name" value="LRR receptor-like serine/threonine-protein kinase EFR"/>
    <property type="match status" value="1"/>
</dbReference>
<dbReference type="InterPro" id="IPR001611">
    <property type="entry name" value="Leu-rich_rpt"/>
</dbReference>
<dbReference type="SMART" id="SM00220">
    <property type="entry name" value="S_TKc"/>
    <property type="match status" value="1"/>
</dbReference>
<reference evidence="23 24" key="1">
    <citation type="journal article" date="2018" name="PLoS Genet.">
        <title>Population sequencing reveals clonal diversity and ancestral inbreeding in the grapevine cultivar Chardonnay.</title>
        <authorList>
            <person name="Roach M.J."/>
            <person name="Johnson D.L."/>
            <person name="Bohlmann J."/>
            <person name="van Vuuren H.J."/>
            <person name="Jones S.J."/>
            <person name="Pretorius I.S."/>
            <person name="Schmidt S.A."/>
            <person name="Borneman A.R."/>
        </authorList>
    </citation>
    <scope>NUCLEOTIDE SEQUENCE [LARGE SCALE GENOMIC DNA]</scope>
    <source>
        <strain evidence="24">cv. Chardonnay</strain>
        <tissue evidence="23">Leaf</tissue>
    </source>
</reference>
<keyword evidence="11" id="KW-0677">Repeat</keyword>
<dbReference type="InterPro" id="IPR003591">
    <property type="entry name" value="Leu-rich_rpt_typical-subtyp"/>
</dbReference>
<evidence type="ECO:0000256" key="19">
    <source>
        <dbReference type="PROSITE-ProRule" id="PRU10141"/>
    </source>
</evidence>
<keyword evidence="14 19" id="KW-0067">ATP-binding</keyword>
<dbReference type="Pfam" id="PF23598">
    <property type="entry name" value="LRR_14"/>
    <property type="match status" value="1"/>
</dbReference>
<dbReference type="Pfam" id="PF00069">
    <property type="entry name" value="Pkinase"/>
    <property type="match status" value="1"/>
</dbReference>
<evidence type="ECO:0000256" key="3">
    <source>
        <dbReference type="ARBA" id="ARBA00008684"/>
    </source>
</evidence>
<dbReference type="PROSITE" id="PS00108">
    <property type="entry name" value="PROTEIN_KINASE_ST"/>
    <property type="match status" value="1"/>
</dbReference>
<keyword evidence="8" id="KW-0808">Transferase</keyword>
<organism evidence="23 24">
    <name type="scientific">Vitis vinifera</name>
    <name type="common">Grape</name>
    <dbReference type="NCBI Taxonomy" id="29760"/>
    <lineage>
        <taxon>Eukaryota</taxon>
        <taxon>Viridiplantae</taxon>
        <taxon>Streptophyta</taxon>
        <taxon>Embryophyta</taxon>
        <taxon>Tracheophyta</taxon>
        <taxon>Spermatophyta</taxon>
        <taxon>Magnoliopsida</taxon>
        <taxon>eudicotyledons</taxon>
        <taxon>Gunneridae</taxon>
        <taxon>Pentapetalae</taxon>
        <taxon>rosids</taxon>
        <taxon>Vitales</taxon>
        <taxon>Vitaceae</taxon>
        <taxon>Viteae</taxon>
        <taxon>Vitis</taxon>
    </lineage>
</organism>
<evidence type="ECO:0000256" key="1">
    <source>
        <dbReference type="ARBA" id="ARBA00004162"/>
    </source>
</evidence>
<comment type="caution">
    <text evidence="23">The sequence shown here is derived from an EMBL/GenBank/DDBJ whole genome shotgun (WGS) entry which is preliminary data.</text>
</comment>
<evidence type="ECO:0000256" key="21">
    <source>
        <dbReference type="SAM" id="SignalP"/>
    </source>
</evidence>